<dbReference type="CDD" id="cd03801">
    <property type="entry name" value="GT4_PimA-like"/>
    <property type="match status" value="1"/>
</dbReference>
<feature type="domain" description="Glycosyl transferase family 1" evidence="1">
    <location>
        <begin position="183"/>
        <end position="348"/>
    </location>
</feature>
<dbReference type="SUPFAM" id="SSF53756">
    <property type="entry name" value="UDP-Glycosyltransferase/glycogen phosphorylase"/>
    <property type="match status" value="1"/>
</dbReference>
<dbReference type="GO" id="GO:0016757">
    <property type="term" value="F:glycosyltransferase activity"/>
    <property type="evidence" value="ECO:0007669"/>
    <property type="project" value="InterPro"/>
</dbReference>
<dbReference type="Pfam" id="PF00534">
    <property type="entry name" value="Glycos_transf_1"/>
    <property type="match status" value="1"/>
</dbReference>
<evidence type="ECO:0000259" key="1">
    <source>
        <dbReference type="Pfam" id="PF00534"/>
    </source>
</evidence>
<name>A0A1I6H2B1_9FLAO</name>
<organism evidence="3 4">
    <name type="scientific">Robiginitalea myxolifaciens</name>
    <dbReference type="NCBI Taxonomy" id="400055"/>
    <lineage>
        <taxon>Bacteria</taxon>
        <taxon>Pseudomonadati</taxon>
        <taxon>Bacteroidota</taxon>
        <taxon>Flavobacteriia</taxon>
        <taxon>Flavobacteriales</taxon>
        <taxon>Flavobacteriaceae</taxon>
        <taxon>Robiginitalea</taxon>
    </lineage>
</organism>
<evidence type="ECO:0000313" key="4">
    <source>
        <dbReference type="Proteomes" id="UP000199534"/>
    </source>
</evidence>
<dbReference type="AlphaFoldDB" id="A0A1I6H2B1"/>
<dbReference type="InterPro" id="IPR050194">
    <property type="entry name" value="Glycosyltransferase_grp1"/>
</dbReference>
<dbReference type="InterPro" id="IPR028098">
    <property type="entry name" value="Glyco_trans_4-like_N"/>
</dbReference>
<keyword evidence="4" id="KW-1185">Reference proteome</keyword>
<dbReference type="Proteomes" id="UP000199534">
    <property type="component" value="Unassembled WGS sequence"/>
</dbReference>
<dbReference type="PANTHER" id="PTHR45947:SF3">
    <property type="entry name" value="SULFOQUINOVOSYL TRANSFERASE SQD2"/>
    <property type="match status" value="1"/>
</dbReference>
<dbReference type="RefSeq" id="WP_092982546.1">
    <property type="nucleotide sequence ID" value="NZ_FOYQ01000002.1"/>
</dbReference>
<feature type="domain" description="Glycosyltransferase subfamily 4-like N-terminal" evidence="2">
    <location>
        <begin position="13"/>
        <end position="167"/>
    </location>
</feature>
<protein>
    <submittedName>
        <fullName evidence="3">Glycosyltransferase Family 4</fullName>
    </submittedName>
</protein>
<evidence type="ECO:0000259" key="2">
    <source>
        <dbReference type="Pfam" id="PF13439"/>
    </source>
</evidence>
<accession>A0A1I6H2B1</accession>
<proteinExistence type="predicted"/>
<dbReference type="InterPro" id="IPR001296">
    <property type="entry name" value="Glyco_trans_1"/>
</dbReference>
<keyword evidence="3" id="KW-0808">Transferase</keyword>
<dbReference type="Gene3D" id="3.40.50.2000">
    <property type="entry name" value="Glycogen Phosphorylase B"/>
    <property type="match status" value="2"/>
</dbReference>
<dbReference type="Pfam" id="PF13439">
    <property type="entry name" value="Glyco_transf_4"/>
    <property type="match status" value="1"/>
</dbReference>
<dbReference type="PANTHER" id="PTHR45947">
    <property type="entry name" value="SULFOQUINOVOSYL TRANSFERASE SQD2"/>
    <property type="match status" value="1"/>
</dbReference>
<sequence>MRVLLLLSRIEKSGVALHTIDLIKGLKAGGHSVSLISGGNTDPDNPYLANIYAEAAACLDSSRVFITPKGILPIKIVQGVLATVQILWWLLRTPHDVLHVQSPYLTFLPWLLGKRFVSTVHNVQLRPKINYKNATALIAISEESRNFAIETLGAKPASVQVVCHGIPSRFAENSPESLLSGLRKRYGLRDDRLLIGFVGRITREKGLDVLLGSAASLKPQLRDHIQLVFLGDYYSEADQKWLEDLLPEARETLEIIQVPFQDPKPFYELFDVFVLPSLSEAFGLVCVEAMMSGCCTIRTDTNGALDQITDGVDGFIYPRADQGALQSILSQVLGNASLRDDVSSKGKDRALNHFTLEAMTEKTLKVYQKLM</sequence>
<evidence type="ECO:0000313" key="3">
    <source>
        <dbReference type="EMBL" id="SFR48467.1"/>
    </source>
</evidence>
<gene>
    <name evidence="3" type="ORF">SAMN04490243_2101</name>
</gene>
<reference evidence="3 4" key="1">
    <citation type="submission" date="2016-10" db="EMBL/GenBank/DDBJ databases">
        <authorList>
            <person name="de Groot N.N."/>
        </authorList>
    </citation>
    <scope>NUCLEOTIDE SEQUENCE [LARGE SCALE GENOMIC DNA]</scope>
    <source>
        <strain evidence="3 4">DSM 21019</strain>
    </source>
</reference>
<dbReference type="EMBL" id="FOYQ01000002">
    <property type="protein sequence ID" value="SFR48467.1"/>
    <property type="molecule type" value="Genomic_DNA"/>
</dbReference>
<dbReference type="OrthoDB" id="7560678at2"/>
<dbReference type="STRING" id="400055.SAMN04490243_2101"/>